<organism evidence="1 2">
    <name type="scientific">Pseudoalteromonas shioyasakiensis</name>
    <dbReference type="NCBI Taxonomy" id="1190813"/>
    <lineage>
        <taxon>Bacteria</taxon>
        <taxon>Pseudomonadati</taxon>
        <taxon>Pseudomonadota</taxon>
        <taxon>Gammaproteobacteria</taxon>
        <taxon>Alteromonadales</taxon>
        <taxon>Pseudoalteromonadaceae</taxon>
        <taxon>Pseudoalteromonas</taxon>
    </lineage>
</organism>
<keyword evidence="2" id="KW-1185">Reference proteome</keyword>
<dbReference type="RefSeq" id="WP_175083349.1">
    <property type="nucleotide sequence ID" value="NZ_JAKUMG010000014.1"/>
</dbReference>
<evidence type="ECO:0000313" key="2">
    <source>
        <dbReference type="Proteomes" id="UP001156974"/>
    </source>
</evidence>
<protein>
    <submittedName>
        <fullName evidence="1">Uncharacterized protein</fullName>
    </submittedName>
</protein>
<dbReference type="Proteomes" id="UP001156974">
    <property type="component" value="Unassembled WGS sequence"/>
</dbReference>
<sequence length="310" mass="34766">MKKTVFYISLLLVILLAFASKSYLSKPAKSTLSGISPGNIKEHSTHADSIDSAKTIASLSLNEVQDENVVVKVNIDAYNSLTMQQKLMRVLREDKDIAVDVLLALIDSGMIGVNQPMRDSSSHTARSDHYTPLYTALIANHELSVAELDEFLNRGAFINPELGAWKRAIGSSPEQISVKMLEASNMGVSEYNEMRDLALFYGNIELFEHTNLNLGEMSSESYKKFYEAMQPNYEAFYSQLQTLNNAKDDKCDEVDCSSNLKKLKVMVDASEKQINQISLLLKSGVFSSDEKANMEKYLTEFKRKKELLSK</sequence>
<accession>A0ABT6U5D0</accession>
<dbReference type="EMBL" id="JAKUMG010000014">
    <property type="protein sequence ID" value="MDI4670992.1"/>
    <property type="molecule type" value="Genomic_DNA"/>
</dbReference>
<proteinExistence type="predicted"/>
<evidence type="ECO:0000313" key="1">
    <source>
        <dbReference type="EMBL" id="MDI4670992.1"/>
    </source>
</evidence>
<gene>
    <name evidence="1" type="ORF">MKZ47_18135</name>
</gene>
<reference evidence="1 2" key="1">
    <citation type="submission" date="2022-02" db="EMBL/GenBank/DDBJ databases">
        <title>Genome analysis of Beneficial Microorganisms for Coral consortium from Pocillopora damicornis.</title>
        <authorList>
            <person name="Rosado P.M."/>
            <person name="Cardoso P.M."/>
            <person name="Rosado J.G."/>
            <person name="Schultz J."/>
            <person name="Rocha U."/>
            <person name="Costa T.K."/>
            <person name="Peixoto R.S."/>
        </authorList>
    </citation>
    <scope>NUCLEOTIDE SEQUENCE [LARGE SCALE GENOMIC DNA]</scope>
    <source>
        <strain evidence="1 2">BMC5</strain>
    </source>
</reference>
<name>A0ABT6U5D0_9GAMM</name>
<comment type="caution">
    <text evidence="1">The sequence shown here is derived from an EMBL/GenBank/DDBJ whole genome shotgun (WGS) entry which is preliminary data.</text>
</comment>